<dbReference type="InterPro" id="IPR001128">
    <property type="entry name" value="Cyt_P450"/>
</dbReference>
<keyword evidence="5" id="KW-0812">Transmembrane</keyword>
<dbReference type="PANTHER" id="PTHR47947">
    <property type="entry name" value="CYTOCHROME P450 82C3-RELATED"/>
    <property type="match status" value="1"/>
</dbReference>
<dbReference type="SUPFAM" id="SSF48264">
    <property type="entry name" value="Cytochrome P450"/>
    <property type="match status" value="1"/>
</dbReference>
<dbReference type="GO" id="GO:0004497">
    <property type="term" value="F:monooxygenase activity"/>
    <property type="evidence" value="ECO:0007669"/>
    <property type="project" value="UniProtKB-KW"/>
</dbReference>
<keyword evidence="4 11" id="KW-0349">Heme</keyword>
<dbReference type="InterPro" id="IPR050651">
    <property type="entry name" value="Plant_Cytochrome_P450_Monoox"/>
</dbReference>
<evidence type="ECO:0000256" key="2">
    <source>
        <dbReference type="ARBA" id="ARBA00004167"/>
    </source>
</evidence>
<evidence type="ECO:0000256" key="9">
    <source>
        <dbReference type="ARBA" id="ARBA00023004"/>
    </source>
</evidence>
<dbReference type="GO" id="GO:0020037">
    <property type="term" value="F:heme binding"/>
    <property type="evidence" value="ECO:0007669"/>
    <property type="project" value="InterPro"/>
</dbReference>
<dbReference type="PRINTS" id="PR00463">
    <property type="entry name" value="EP450I"/>
</dbReference>
<keyword evidence="9 11" id="KW-0408">Iron</keyword>
<comment type="similarity">
    <text evidence="12">Belongs to the cytochrome P450 family.</text>
</comment>
<organism evidence="13">
    <name type="scientific">Papaver somniferum</name>
    <name type="common">Opium poppy</name>
    <dbReference type="NCBI Taxonomy" id="3469"/>
    <lineage>
        <taxon>Eukaryota</taxon>
        <taxon>Viridiplantae</taxon>
        <taxon>Streptophyta</taxon>
        <taxon>Embryophyta</taxon>
        <taxon>Tracheophyta</taxon>
        <taxon>Spermatophyta</taxon>
        <taxon>Magnoliopsida</taxon>
        <taxon>Ranunculales</taxon>
        <taxon>Papaveraceae</taxon>
        <taxon>Papaveroideae</taxon>
        <taxon>Papaver</taxon>
    </lineage>
</organism>
<dbReference type="InterPro" id="IPR017972">
    <property type="entry name" value="Cyt_P450_CS"/>
</dbReference>
<keyword evidence="6 11" id="KW-0479">Metal-binding</keyword>
<evidence type="ECO:0000256" key="8">
    <source>
        <dbReference type="ARBA" id="ARBA00023002"/>
    </source>
</evidence>
<keyword evidence="7" id="KW-1133">Transmembrane helix</keyword>
<evidence type="ECO:0000256" key="4">
    <source>
        <dbReference type="ARBA" id="ARBA00022617"/>
    </source>
</evidence>
<reference evidence="13" key="1">
    <citation type="journal article" date="2019" name="Plant Physiol.">
        <title>Purine permease-type benzylisoquinoline alkaloid transporters in opium poppy.</title>
        <authorList>
            <person name="Dastmalchi M."/>
            <person name="Chang L."/>
            <person name="Chen R."/>
            <person name="Yu L."/>
            <person name="Chen X."/>
            <person name="Hagel J."/>
            <person name="Facchini P.J."/>
        </authorList>
    </citation>
    <scope>NUCLEOTIDE SEQUENCE</scope>
</reference>
<evidence type="ECO:0000256" key="1">
    <source>
        <dbReference type="ARBA" id="ARBA00001971"/>
    </source>
</evidence>
<dbReference type="PANTHER" id="PTHR47947:SF26">
    <property type="entry name" value="CYTOCHROME P450"/>
    <property type="match status" value="1"/>
</dbReference>
<dbReference type="InterPro" id="IPR002401">
    <property type="entry name" value="Cyt_P450_E_grp-I"/>
</dbReference>
<name>A0A5B7LKI5_PAPSO</name>
<comment type="subcellular location">
    <subcellularLocation>
        <location evidence="2">Membrane</location>
        <topology evidence="2">Single-pass membrane protein</topology>
    </subcellularLocation>
</comment>
<dbReference type="GO" id="GO:0005506">
    <property type="term" value="F:iron ion binding"/>
    <property type="evidence" value="ECO:0007669"/>
    <property type="project" value="InterPro"/>
</dbReference>
<dbReference type="Pfam" id="PF00067">
    <property type="entry name" value="p450"/>
    <property type="match status" value="1"/>
</dbReference>
<sequence length="515" mass="56977">MSSKELIGKPAKAPEPPGAWPVVGHLPLIRRGKKPAYVTFGELADKYGPAFMIQIGSNRALVVSSWEVVKECYTGTNDEIFSSRPPTAGPRLMCYDQTMFGFAPYGEYYRELRKIANHELSTTKLQLVQHMWDSEINTSVKELHELYLNKPEGGGNGVLVDLRRWFASLTLNIFVKFAVGSTTGLDAAEGGDNGKTIVGLYPKPIGEFFRLIGVSALSDALPFLRGWLDIGGFEKEMKVNGKSLDAMMEKWLQEHKTRSKSTSSESGGGEQDFMAVMMSILLGDNKEIGKSSKPPVNDDTISKSSSLALIFGGTDATMVNLVWAISLLLNNQSKLQKAREELENQVGKDRQVQESDIKDLPYIRAIIKETLRLYAVPLLPPRQSTKDCVVAGYLIPAGTRLIVHNRKIQRDPQVWSDPLEFQPERFMPGGDKEGLDVRGQNFELIPFSAGRRMCPGVSFATQVMYLALARVIHGFDIKAPSDAPIDMTENVGFTNVKATPLEVLLTPRLSSELYA</sequence>
<comment type="pathway">
    <text evidence="3">Alkaloid biosynthesis.</text>
</comment>
<dbReference type="GO" id="GO:0033075">
    <property type="term" value="P:isoquinoline alkaloid biosynthetic process"/>
    <property type="evidence" value="ECO:0007669"/>
    <property type="project" value="UniProtKB-ARBA"/>
</dbReference>
<evidence type="ECO:0000256" key="11">
    <source>
        <dbReference type="PIRSR" id="PIRSR602401-1"/>
    </source>
</evidence>
<dbReference type="Gene3D" id="1.10.630.10">
    <property type="entry name" value="Cytochrome P450"/>
    <property type="match status" value="1"/>
</dbReference>
<keyword evidence="10" id="KW-0472">Membrane</keyword>
<dbReference type="PRINTS" id="PR00385">
    <property type="entry name" value="P450"/>
</dbReference>
<proteinExistence type="inferred from homology"/>
<evidence type="ECO:0000256" key="5">
    <source>
        <dbReference type="ARBA" id="ARBA00022692"/>
    </source>
</evidence>
<dbReference type="InterPro" id="IPR036396">
    <property type="entry name" value="Cyt_P450_sf"/>
</dbReference>
<dbReference type="FunFam" id="1.10.630.10:FF:000026">
    <property type="entry name" value="Cytochrome P450 82C4"/>
    <property type="match status" value="1"/>
</dbReference>
<dbReference type="GO" id="GO:0016020">
    <property type="term" value="C:membrane"/>
    <property type="evidence" value="ECO:0007669"/>
    <property type="project" value="UniProtKB-SubCell"/>
</dbReference>
<dbReference type="EMBL" id="MH838004">
    <property type="protein sequence ID" value="QBG82632.1"/>
    <property type="molecule type" value="Genomic_DNA"/>
</dbReference>
<evidence type="ECO:0000256" key="3">
    <source>
        <dbReference type="ARBA" id="ARBA00004913"/>
    </source>
</evidence>
<evidence type="ECO:0000256" key="12">
    <source>
        <dbReference type="RuleBase" id="RU000461"/>
    </source>
</evidence>
<comment type="cofactor">
    <cofactor evidence="1 11">
        <name>heme</name>
        <dbReference type="ChEBI" id="CHEBI:30413"/>
    </cofactor>
</comment>
<dbReference type="GO" id="GO:0016705">
    <property type="term" value="F:oxidoreductase activity, acting on paired donors, with incorporation or reduction of molecular oxygen"/>
    <property type="evidence" value="ECO:0007669"/>
    <property type="project" value="InterPro"/>
</dbReference>
<keyword evidence="8 12" id="KW-0560">Oxidoreductase</keyword>
<feature type="binding site" description="axial binding residue" evidence="11">
    <location>
        <position position="454"/>
    </location>
    <ligand>
        <name>heme</name>
        <dbReference type="ChEBI" id="CHEBI:30413"/>
    </ligand>
    <ligandPart>
        <name>Fe</name>
        <dbReference type="ChEBI" id="CHEBI:18248"/>
    </ligandPart>
</feature>
<evidence type="ECO:0000256" key="10">
    <source>
        <dbReference type="ARBA" id="ARBA00023136"/>
    </source>
</evidence>
<dbReference type="AlphaFoldDB" id="A0A5B7LKI5"/>
<evidence type="ECO:0000313" key="13">
    <source>
        <dbReference type="EMBL" id="QBG82632.1"/>
    </source>
</evidence>
<accession>A0A5B7LKI5</accession>
<dbReference type="PROSITE" id="PS00086">
    <property type="entry name" value="CYTOCHROME_P450"/>
    <property type="match status" value="1"/>
</dbReference>
<evidence type="ECO:0000256" key="6">
    <source>
        <dbReference type="ARBA" id="ARBA00022723"/>
    </source>
</evidence>
<evidence type="ECO:0000256" key="7">
    <source>
        <dbReference type="ARBA" id="ARBA00022989"/>
    </source>
</evidence>
<protein>
    <submittedName>
        <fullName evidence="13">P450, 82C4-like</fullName>
    </submittedName>
</protein>
<keyword evidence="12" id="KW-0503">Monooxygenase</keyword>